<dbReference type="GO" id="GO:0019432">
    <property type="term" value="P:triglyceride biosynthetic process"/>
    <property type="evidence" value="ECO:0007669"/>
    <property type="project" value="TreeGrafter"/>
</dbReference>
<name>A0A7R9AXV5_TIMSH</name>
<keyword evidence="5" id="KW-0812">Transmembrane</keyword>
<evidence type="ECO:0000256" key="6">
    <source>
        <dbReference type="ARBA" id="ARBA00022824"/>
    </source>
</evidence>
<evidence type="ECO:0000256" key="7">
    <source>
        <dbReference type="ARBA" id="ARBA00022989"/>
    </source>
</evidence>
<evidence type="ECO:0000313" key="11">
    <source>
        <dbReference type="EMBL" id="CAD7262569.1"/>
    </source>
</evidence>
<gene>
    <name evidence="11" type="ORF">TSIB3V08_LOCUS6674</name>
</gene>
<dbReference type="PANTHER" id="PTHR12317">
    <property type="entry name" value="DIACYLGLYCEROL O-ACYLTRANSFERASE"/>
    <property type="match status" value="1"/>
</dbReference>
<evidence type="ECO:0000256" key="10">
    <source>
        <dbReference type="ARBA" id="ARBA00023315"/>
    </source>
</evidence>
<evidence type="ECO:0008006" key="12">
    <source>
        <dbReference type="Google" id="ProtNLM"/>
    </source>
</evidence>
<dbReference type="Pfam" id="PF03982">
    <property type="entry name" value="DAGAT"/>
    <property type="match status" value="1"/>
</dbReference>
<evidence type="ECO:0000256" key="9">
    <source>
        <dbReference type="ARBA" id="ARBA00023136"/>
    </source>
</evidence>
<sequence>MGHCLAFYKNLDSKLDGLNDVDRILKYLKNILLAGMVVDPTAETPLSADLKYILLTGAAVDPTPEIPMSPIPSLSKVVEDYFNKSEGLGNLMNTCIKKEDSLGIEVVTPTSQPSWSALSSSGSVAVVPPPRISKDELQNMPELEYDSRTCPVLSFVQMLAAFSWLFLIVFAGPICWVLILYVIIFTRFYWLALLYLSWMWLDRKTPHHGGRRSVALVPEELVHSSSGCPGNIGSLSSISLGCGWTGRRHTMEAGGQLLYVPEELDHVKLLLGSSNALVGTFGTLFFHDFHNTFGGRSAVNYKHFDLGSHFLLSRLNNCRFVCRIEWVRRLKWWTYYRDYFPLQFVKTSDLDAGRNYLFCIVPHGVLCFGGFGCFATDAYNLSQEFPGIRCISVTLNMNMFMPLVRDFLMALGFCSVSSESLNHLLDNPGGGNAPCLVVGGATEALYSQPGSYNVVIKRRKGFVKLALQNGASLVPVVVFGETELYHQVQRSRLRKLQEVFKKYTAAAPLVVNGRGFFQSSFGLIPRQRRLTVVCEWAGSLFVSVERGSV</sequence>
<organism evidence="11">
    <name type="scientific">Timema shepardi</name>
    <name type="common">Walking stick</name>
    <dbReference type="NCBI Taxonomy" id="629360"/>
    <lineage>
        <taxon>Eukaryota</taxon>
        <taxon>Metazoa</taxon>
        <taxon>Ecdysozoa</taxon>
        <taxon>Arthropoda</taxon>
        <taxon>Hexapoda</taxon>
        <taxon>Insecta</taxon>
        <taxon>Pterygota</taxon>
        <taxon>Neoptera</taxon>
        <taxon>Polyneoptera</taxon>
        <taxon>Phasmatodea</taxon>
        <taxon>Timematodea</taxon>
        <taxon>Timematoidea</taxon>
        <taxon>Timematidae</taxon>
        <taxon>Timema</taxon>
    </lineage>
</organism>
<dbReference type="CDD" id="cd07987">
    <property type="entry name" value="LPLAT_MGAT-like"/>
    <property type="match status" value="1"/>
</dbReference>
<keyword evidence="7" id="KW-1133">Transmembrane helix</keyword>
<dbReference type="EMBL" id="OC002918">
    <property type="protein sequence ID" value="CAD7262569.1"/>
    <property type="molecule type" value="Genomic_DNA"/>
</dbReference>
<evidence type="ECO:0000256" key="2">
    <source>
        <dbReference type="ARBA" id="ARBA00005420"/>
    </source>
</evidence>
<keyword evidence="9" id="KW-0472">Membrane</keyword>
<keyword evidence="8" id="KW-0443">Lipid metabolism</keyword>
<evidence type="ECO:0000256" key="8">
    <source>
        <dbReference type="ARBA" id="ARBA00023098"/>
    </source>
</evidence>
<dbReference type="PANTHER" id="PTHR12317:SF79">
    <property type="entry name" value="ACYLTRANSFERASE"/>
    <property type="match status" value="1"/>
</dbReference>
<proteinExistence type="inferred from homology"/>
<protein>
    <recommendedName>
        <fullName evidence="12">Acyltransferase</fullName>
    </recommendedName>
</protein>
<keyword evidence="3" id="KW-0444">Lipid biosynthesis</keyword>
<reference evidence="11" key="1">
    <citation type="submission" date="2020-11" db="EMBL/GenBank/DDBJ databases">
        <authorList>
            <person name="Tran Van P."/>
        </authorList>
    </citation>
    <scope>NUCLEOTIDE SEQUENCE</scope>
</reference>
<dbReference type="InterPro" id="IPR007130">
    <property type="entry name" value="DAGAT"/>
</dbReference>
<dbReference type="GO" id="GO:0005789">
    <property type="term" value="C:endoplasmic reticulum membrane"/>
    <property type="evidence" value="ECO:0007669"/>
    <property type="project" value="UniProtKB-SubCell"/>
</dbReference>
<evidence type="ECO:0000256" key="3">
    <source>
        <dbReference type="ARBA" id="ARBA00022516"/>
    </source>
</evidence>
<evidence type="ECO:0000256" key="5">
    <source>
        <dbReference type="ARBA" id="ARBA00022692"/>
    </source>
</evidence>
<comment type="similarity">
    <text evidence="2">Belongs to the diacylglycerol acyltransferase family.</text>
</comment>
<evidence type="ECO:0000256" key="4">
    <source>
        <dbReference type="ARBA" id="ARBA00022679"/>
    </source>
</evidence>
<comment type="subcellular location">
    <subcellularLocation>
        <location evidence="1">Endoplasmic reticulum membrane</location>
        <topology evidence="1">Multi-pass membrane protein</topology>
    </subcellularLocation>
</comment>
<keyword evidence="10" id="KW-0012">Acyltransferase</keyword>
<dbReference type="AlphaFoldDB" id="A0A7R9AXV5"/>
<keyword evidence="4" id="KW-0808">Transferase</keyword>
<dbReference type="GO" id="GO:0004144">
    <property type="term" value="F:diacylglycerol O-acyltransferase activity"/>
    <property type="evidence" value="ECO:0007669"/>
    <property type="project" value="TreeGrafter"/>
</dbReference>
<keyword evidence="6" id="KW-0256">Endoplasmic reticulum</keyword>
<accession>A0A7R9AXV5</accession>
<evidence type="ECO:0000256" key="1">
    <source>
        <dbReference type="ARBA" id="ARBA00004477"/>
    </source>
</evidence>